<proteinExistence type="predicted"/>
<keyword evidence="2" id="KW-1185">Reference proteome</keyword>
<comment type="caution">
    <text evidence="1">The sequence shown here is derived from an EMBL/GenBank/DDBJ whole genome shotgun (WGS) entry which is preliminary data.</text>
</comment>
<dbReference type="Gene3D" id="3.80.10.10">
    <property type="entry name" value="Ribonuclease Inhibitor"/>
    <property type="match status" value="1"/>
</dbReference>
<name>A0AAD7GIZ8_MYCRO</name>
<accession>A0AAD7GIZ8</accession>
<gene>
    <name evidence="1" type="ORF">B0H17DRAFT_1197639</name>
</gene>
<dbReference type="EMBL" id="JARKIE010000031">
    <property type="protein sequence ID" value="KAJ7697240.1"/>
    <property type="molecule type" value="Genomic_DNA"/>
</dbReference>
<organism evidence="1 2">
    <name type="scientific">Mycena rosella</name>
    <name type="common">Pink bonnet</name>
    <name type="synonym">Agaricus rosellus</name>
    <dbReference type="NCBI Taxonomy" id="1033263"/>
    <lineage>
        <taxon>Eukaryota</taxon>
        <taxon>Fungi</taxon>
        <taxon>Dikarya</taxon>
        <taxon>Basidiomycota</taxon>
        <taxon>Agaricomycotina</taxon>
        <taxon>Agaricomycetes</taxon>
        <taxon>Agaricomycetidae</taxon>
        <taxon>Agaricales</taxon>
        <taxon>Marasmiineae</taxon>
        <taxon>Mycenaceae</taxon>
        <taxon>Mycena</taxon>
    </lineage>
</organism>
<dbReference type="SUPFAM" id="SSF52047">
    <property type="entry name" value="RNI-like"/>
    <property type="match status" value="1"/>
</dbReference>
<reference evidence="1" key="1">
    <citation type="submission" date="2023-03" db="EMBL/GenBank/DDBJ databases">
        <title>Massive genome expansion in bonnet fungi (Mycena s.s.) driven by repeated elements and novel gene families across ecological guilds.</title>
        <authorList>
            <consortium name="Lawrence Berkeley National Laboratory"/>
            <person name="Harder C.B."/>
            <person name="Miyauchi S."/>
            <person name="Viragh M."/>
            <person name="Kuo A."/>
            <person name="Thoen E."/>
            <person name="Andreopoulos B."/>
            <person name="Lu D."/>
            <person name="Skrede I."/>
            <person name="Drula E."/>
            <person name="Henrissat B."/>
            <person name="Morin E."/>
            <person name="Kohler A."/>
            <person name="Barry K."/>
            <person name="LaButti K."/>
            <person name="Morin E."/>
            <person name="Salamov A."/>
            <person name="Lipzen A."/>
            <person name="Mereny Z."/>
            <person name="Hegedus B."/>
            <person name="Baldrian P."/>
            <person name="Stursova M."/>
            <person name="Weitz H."/>
            <person name="Taylor A."/>
            <person name="Grigoriev I.V."/>
            <person name="Nagy L.G."/>
            <person name="Martin F."/>
            <person name="Kauserud H."/>
        </authorList>
    </citation>
    <scope>NUCLEOTIDE SEQUENCE</scope>
    <source>
        <strain evidence="1">CBHHK067</strain>
    </source>
</reference>
<dbReference type="InterPro" id="IPR032675">
    <property type="entry name" value="LRR_dom_sf"/>
</dbReference>
<evidence type="ECO:0000313" key="1">
    <source>
        <dbReference type="EMBL" id="KAJ7697240.1"/>
    </source>
</evidence>
<sequence length="462" mass="51837">MGQETILNVLKCMPDDLWEITEIGDDLETFNIRLLRAVTTKDWERALFYLHRVKFFSAGGLQDADFLETLSLCPPGQFFFPMLEVLHWYPEPVEAFHHLLLFLTPSIKDITLGGIQTISHLSILSTLPDRCPALIKVAIYIHGVGDLALPTISTLVPRLQRLESLVVPGLDEIAFAHIARLPCLKSLRLNFESPWQLPGEVSGFEALTELIGPTLESSAALIAMVPNRPFLSITVRPHSLPPTDIMSRQFYSAVGKHCAHSSLREITVCGTYPNPDIPSDQIEMYSVGLDILSPLLSFPNLVRVDLVHPTGFDLDDIAVLRIARAWPRVELVWLKALNSTELRSRVTLEGLYAFARFCPSLRRLAVTFDATVVPQRRDSANKERVAQSCLTSLDVALSHVTHPHQTAQFLSTIFPRLAIISTSYEELLRSQPPDEIDELDLEPEVVSCHSLWKQVEELLLQC</sequence>
<protein>
    <submittedName>
        <fullName evidence="1">Uncharacterized protein</fullName>
    </submittedName>
</protein>
<dbReference type="AlphaFoldDB" id="A0AAD7GIZ8"/>
<evidence type="ECO:0000313" key="2">
    <source>
        <dbReference type="Proteomes" id="UP001221757"/>
    </source>
</evidence>
<dbReference type="Proteomes" id="UP001221757">
    <property type="component" value="Unassembled WGS sequence"/>
</dbReference>